<evidence type="ECO:0000313" key="2">
    <source>
        <dbReference type="EMBL" id="ARO73144.1"/>
    </source>
</evidence>
<keyword evidence="1" id="KW-0812">Transmembrane</keyword>
<feature type="transmembrane region" description="Helical" evidence="1">
    <location>
        <begin position="142"/>
        <end position="161"/>
    </location>
</feature>
<feature type="transmembrane region" description="Helical" evidence="1">
    <location>
        <begin position="52"/>
        <end position="68"/>
    </location>
</feature>
<name>A0A1Z1EDZ1_ESCAL</name>
<sequence>MNISLMKNSITFKHYELSSGLYIMITIYSLMVNIYLSIPFLLYGLIKNKKGTSLFIALFFGIMGYKFSPPMEFDLYRHYESYEYYLQYNEFLYRIKDLYLEGLFFIGKSLSLKKEFLYFTSIVIYYTCILTIVLKLRNRTPLKGVYFFFIFTLFLLTNTIIEITGLRFTTALGFASLFIYYRFIELRKGLSYFFILIAVLSHFSVIILPVVIIVLRLLHKLFNSRFCSIIILLTSVIAGLYFVESVVAFSLLSIEQIFNVYIGAETYTSGLWGADRVTLHGFSQTGIIFEKIKLGISIVIPMIISITFILDRDYGRDELAKLFVACSAIFFIFIPFDTVYMRYQYLLIIIALIIFAKKDYKFKYIDGQFIGISMILLKILMQITVGLLSTYIYYMRGLNINIIDMNLVAVLFNIL</sequence>
<feature type="transmembrane region" description="Helical" evidence="1">
    <location>
        <begin position="342"/>
        <end position="357"/>
    </location>
</feature>
<keyword evidence="1" id="KW-1133">Transmembrane helix</keyword>
<feature type="transmembrane region" description="Helical" evidence="1">
    <location>
        <begin position="292"/>
        <end position="310"/>
    </location>
</feature>
<dbReference type="EMBL" id="KY574574">
    <property type="protein sequence ID" value="ARO73144.1"/>
    <property type="molecule type" value="Genomic_DNA"/>
</dbReference>
<feature type="transmembrane region" description="Helical" evidence="1">
    <location>
        <begin position="116"/>
        <end position="136"/>
    </location>
</feature>
<accession>A0A1Z1EDZ1</accession>
<reference evidence="2" key="1">
    <citation type="journal article" date="2017" name="Carbohydr. Res.">
        <title>Structures and gene clusters of the O-antigens of Escherichia albertii O3, O4, O6, and O7.</title>
        <authorList>
            <person name="Naumenko O.I."/>
            <person name="Zheng H."/>
            <person name="Senchenkova S.N."/>
            <person name="Wang H."/>
            <person name="Li Q."/>
            <person name="Shashkov A.S."/>
            <person name="Wang J."/>
            <person name="Knirel Y.A."/>
            <person name="Xiong Y."/>
        </authorList>
    </citation>
    <scope>NUCLEOTIDE SEQUENCE</scope>
    <source>
        <strain evidence="2">SP140724</strain>
    </source>
</reference>
<evidence type="ECO:0000256" key="1">
    <source>
        <dbReference type="SAM" id="Phobius"/>
    </source>
</evidence>
<feature type="transmembrane region" description="Helical" evidence="1">
    <location>
        <begin position="190"/>
        <end position="214"/>
    </location>
</feature>
<dbReference type="AlphaFoldDB" id="A0A1Z1EDZ1"/>
<protein>
    <submittedName>
        <fullName evidence="2">Wzy</fullName>
    </submittedName>
</protein>
<feature type="transmembrane region" description="Helical" evidence="1">
    <location>
        <begin position="21"/>
        <end position="46"/>
    </location>
</feature>
<feature type="transmembrane region" description="Helical" evidence="1">
    <location>
        <begin position="226"/>
        <end position="243"/>
    </location>
</feature>
<feature type="transmembrane region" description="Helical" evidence="1">
    <location>
        <begin position="369"/>
        <end position="394"/>
    </location>
</feature>
<organism evidence="2">
    <name type="scientific">Escherichia albertii</name>
    <dbReference type="NCBI Taxonomy" id="208962"/>
    <lineage>
        <taxon>Bacteria</taxon>
        <taxon>Pseudomonadati</taxon>
        <taxon>Pseudomonadota</taxon>
        <taxon>Gammaproteobacteria</taxon>
        <taxon>Enterobacterales</taxon>
        <taxon>Enterobacteriaceae</taxon>
        <taxon>Escherichia</taxon>
    </lineage>
</organism>
<keyword evidence="1" id="KW-0472">Membrane</keyword>
<proteinExistence type="predicted"/>